<protein>
    <recommendedName>
        <fullName evidence="1">non-specific serine/threonine protein kinase</fullName>
        <ecNumber evidence="1">2.7.11.1</ecNumber>
    </recommendedName>
</protein>
<feature type="domain" description="Protein kinase" evidence="10">
    <location>
        <begin position="12"/>
        <end position="275"/>
    </location>
</feature>
<dbReference type="Proteomes" id="UP001187143">
    <property type="component" value="Unassembled WGS sequence"/>
</dbReference>
<dbReference type="Gene3D" id="3.30.200.20">
    <property type="entry name" value="Phosphorylase Kinase, domain 1"/>
    <property type="match status" value="1"/>
</dbReference>
<evidence type="ECO:0000256" key="6">
    <source>
        <dbReference type="ARBA" id="ARBA00022840"/>
    </source>
</evidence>
<evidence type="ECO:0000256" key="2">
    <source>
        <dbReference type="ARBA" id="ARBA00022527"/>
    </source>
</evidence>
<evidence type="ECO:0000256" key="9">
    <source>
        <dbReference type="SAM" id="MobiDB-lite"/>
    </source>
</evidence>
<dbReference type="EMBL" id="JAWLLD010000046">
    <property type="protein sequence ID" value="MDV7015673.1"/>
    <property type="molecule type" value="Genomic_DNA"/>
</dbReference>
<evidence type="ECO:0000256" key="1">
    <source>
        <dbReference type="ARBA" id="ARBA00012513"/>
    </source>
</evidence>
<comment type="catalytic activity">
    <reaction evidence="8">
        <text>L-seryl-[protein] + ATP = O-phospho-L-seryl-[protein] + ADP + H(+)</text>
        <dbReference type="Rhea" id="RHEA:17989"/>
        <dbReference type="Rhea" id="RHEA-COMP:9863"/>
        <dbReference type="Rhea" id="RHEA-COMP:11604"/>
        <dbReference type="ChEBI" id="CHEBI:15378"/>
        <dbReference type="ChEBI" id="CHEBI:29999"/>
        <dbReference type="ChEBI" id="CHEBI:30616"/>
        <dbReference type="ChEBI" id="CHEBI:83421"/>
        <dbReference type="ChEBI" id="CHEBI:456216"/>
        <dbReference type="EC" id="2.7.11.1"/>
    </reaction>
</comment>
<dbReference type="InterPro" id="IPR000719">
    <property type="entry name" value="Prot_kinase_dom"/>
</dbReference>
<keyword evidence="5 11" id="KW-0418">Kinase</keyword>
<keyword evidence="2" id="KW-0723">Serine/threonine-protein kinase</keyword>
<dbReference type="SMART" id="SM00220">
    <property type="entry name" value="S_TKc"/>
    <property type="match status" value="1"/>
</dbReference>
<keyword evidence="3 11" id="KW-0808">Transferase</keyword>
<dbReference type="RefSeq" id="WP_317728790.1">
    <property type="nucleotide sequence ID" value="NZ_JAWLLC010000038.1"/>
</dbReference>
<accession>A0AAE4UFR8</accession>
<keyword evidence="6" id="KW-0067">ATP-binding</keyword>
<comment type="catalytic activity">
    <reaction evidence="7">
        <text>L-threonyl-[protein] + ATP = O-phospho-L-threonyl-[protein] + ADP + H(+)</text>
        <dbReference type="Rhea" id="RHEA:46608"/>
        <dbReference type="Rhea" id="RHEA-COMP:11060"/>
        <dbReference type="Rhea" id="RHEA-COMP:11605"/>
        <dbReference type="ChEBI" id="CHEBI:15378"/>
        <dbReference type="ChEBI" id="CHEBI:30013"/>
        <dbReference type="ChEBI" id="CHEBI:30616"/>
        <dbReference type="ChEBI" id="CHEBI:61977"/>
        <dbReference type="ChEBI" id="CHEBI:456216"/>
        <dbReference type="EC" id="2.7.11.1"/>
    </reaction>
</comment>
<dbReference type="InterPro" id="IPR011009">
    <property type="entry name" value="Kinase-like_dom_sf"/>
</dbReference>
<feature type="region of interest" description="Disordered" evidence="9">
    <location>
        <begin position="308"/>
        <end position="332"/>
    </location>
</feature>
<dbReference type="InterPro" id="IPR008271">
    <property type="entry name" value="Ser/Thr_kinase_AS"/>
</dbReference>
<dbReference type="GO" id="GO:0005524">
    <property type="term" value="F:ATP binding"/>
    <property type="evidence" value="ECO:0007669"/>
    <property type="project" value="UniProtKB-KW"/>
</dbReference>
<dbReference type="PANTHER" id="PTHR43289:SF6">
    <property type="entry name" value="SERINE_THREONINE-PROTEIN KINASE NEKL-3"/>
    <property type="match status" value="1"/>
</dbReference>
<dbReference type="SUPFAM" id="SSF56112">
    <property type="entry name" value="Protein kinase-like (PK-like)"/>
    <property type="match status" value="1"/>
</dbReference>
<dbReference type="EC" id="2.7.11.1" evidence="1"/>
<keyword evidence="4" id="KW-0547">Nucleotide-binding</keyword>
<evidence type="ECO:0000313" key="11">
    <source>
        <dbReference type="EMBL" id="MDV7015673.1"/>
    </source>
</evidence>
<comment type="caution">
    <text evidence="11">The sequence shown here is derived from an EMBL/GenBank/DDBJ whole genome shotgun (WGS) entry which is preliminary data.</text>
</comment>
<dbReference type="GO" id="GO:0080090">
    <property type="term" value="P:regulation of primary metabolic process"/>
    <property type="evidence" value="ECO:0007669"/>
    <property type="project" value="UniProtKB-ARBA"/>
</dbReference>
<feature type="region of interest" description="Disordered" evidence="9">
    <location>
        <begin position="393"/>
        <end position="412"/>
    </location>
</feature>
<evidence type="ECO:0000256" key="4">
    <source>
        <dbReference type="ARBA" id="ARBA00022741"/>
    </source>
</evidence>
<organism evidence="11 12">
    <name type="scientific">Mycobacterium intracellulare</name>
    <dbReference type="NCBI Taxonomy" id="1767"/>
    <lineage>
        <taxon>Bacteria</taxon>
        <taxon>Bacillati</taxon>
        <taxon>Actinomycetota</taxon>
        <taxon>Actinomycetes</taxon>
        <taxon>Mycobacteriales</taxon>
        <taxon>Mycobacteriaceae</taxon>
        <taxon>Mycobacterium</taxon>
        <taxon>Mycobacterium avium complex (MAC)</taxon>
    </lineage>
</organism>
<dbReference type="InterPro" id="IPR007969">
    <property type="entry name" value="DUF732"/>
</dbReference>
<evidence type="ECO:0000256" key="3">
    <source>
        <dbReference type="ARBA" id="ARBA00022679"/>
    </source>
</evidence>
<evidence type="ECO:0000256" key="7">
    <source>
        <dbReference type="ARBA" id="ARBA00047899"/>
    </source>
</evidence>
<dbReference type="PROSITE" id="PS00108">
    <property type="entry name" value="PROTEIN_KINASE_ST"/>
    <property type="match status" value="1"/>
</dbReference>
<dbReference type="GO" id="GO:0004674">
    <property type="term" value="F:protein serine/threonine kinase activity"/>
    <property type="evidence" value="ECO:0007669"/>
    <property type="project" value="UniProtKB-KW"/>
</dbReference>
<dbReference type="AlphaFoldDB" id="A0AAE4UFR8"/>
<dbReference type="PANTHER" id="PTHR43289">
    <property type="entry name" value="MITOGEN-ACTIVATED PROTEIN KINASE KINASE KINASE 20-RELATED"/>
    <property type="match status" value="1"/>
</dbReference>
<evidence type="ECO:0000256" key="8">
    <source>
        <dbReference type="ARBA" id="ARBA00048679"/>
    </source>
</evidence>
<evidence type="ECO:0000259" key="10">
    <source>
        <dbReference type="PROSITE" id="PS50011"/>
    </source>
</evidence>
<evidence type="ECO:0000313" key="12">
    <source>
        <dbReference type="Proteomes" id="UP001187143"/>
    </source>
</evidence>
<dbReference type="Gene3D" id="1.10.510.10">
    <property type="entry name" value="Transferase(Phosphotransferase) domain 1"/>
    <property type="match status" value="1"/>
</dbReference>
<reference evidence="11" key="1">
    <citation type="submission" date="2023-10" db="EMBL/GenBank/DDBJ databases">
        <title>Characterization and genome sequence of Mycobacterium intracellulare ABSURDO, a novel pathogenic isolate with three colony morphotypes that vary in growth and acid-fastness.</title>
        <authorList>
            <person name="Jude B.A."/>
            <person name="Robinson R.T."/>
        </authorList>
    </citation>
    <scope>NUCLEOTIDE SEQUENCE</scope>
    <source>
        <strain evidence="11">ABSURDO Component B</strain>
    </source>
</reference>
<gene>
    <name evidence="11" type="ORF">R4F53_25725</name>
</gene>
<name>A0AAE4UFR8_MYCIT</name>
<dbReference type="FunFam" id="3.30.200.20:FF:000035">
    <property type="entry name" value="Serine/threonine protein kinase Stk1"/>
    <property type="match status" value="1"/>
</dbReference>
<proteinExistence type="predicted"/>
<dbReference type="Pfam" id="PF05305">
    <property type="entry name" value="DUF732"/>
    <property type="match status" value="1"/>
</dbReference>
<dbReference type="Pfam" id="PF00069">
    <property type="entry name" value="Pkinase"/>
    <property type="match status" value="1"/>
</dbReference>
<evidence type="ECO:0000256" key="5">
    <source>
        <dbReference type="ARBA" id="ARBA00022777"/>
    </source>
</evidence>
<dbReference type="CDD" id="cd14014">
    <property type="entry name" value="STKc_PknB_like"/>
    <property type="match status" value="1"/>
</dbReference>
<dbReference type="PROSITE" id="PS50011">
    <property type="entry name" value="PROTEIN_KINASE_DOM"/>
    <property type="match status" value="1"/>
</dbReference>
<sequence length="504" mass="53953">MPLESGAAFAGYTIVRLLGCGGMGEVYLAQHPRLPRRDALKILPPDVSADREFRDRFNREADLAAALWHPHIVGVHDRGEFDGQLWIAMDYVEGTDAGQLMRTKHPTGMPVHDVCAVVTAIAGALDYANQRGLLHRDVKPANILLTEPEDDERRVLLADFGIARELAEVSGLTATNMTVGTVSYAAPEQLMGADIDGRADQYALAATAFHLLTGAPPYQHSNPVAVISQHLNATPPKLSSRRSELLYLDPVLSKALAKDPADRFGRCREFATKFSERAHANPVSDHRVDADITIEAPRAGIRTQVAIAKQQGKSCEQGSRSDDKPPPPARNKGRRAALVALGLCSTVVAGVWFWSMLYRRQPTPPVPPTAPATTAALKPTAAAPPATVTVTPAPPVIHTTAQPAPSGASSGVARAPAQFSATDQKFLTLLQAAGISIPTADAAEYAIEKAHAVCDHRASHPDAVVGSLILDNWIASTTIYGNNAPQFALYSAESYCPQYVSPDY</sequence>